<sequence>MTTKSSTLKALREQVTQLEAVVGGCDVGSTLSARAKAFEELGVQHGFIERWDKYVKE</sequence>
<proteinExistence type="predicted"/>
<dbReference type="EMBL" id="QGNW01000343">
    <property type="protein sequence ID" value="RVW75686.1"/>
    <property type="molecule type" value="Genomic_DNA"/>
</dbReference>
<name>A0A438GTZ8_VITVI</name>
<dbReference type="AlphaFoldDB" id="A0A438GTZ8"/>
<dbReference type="Proteomes" id="UP000288805">
    <property type="component" value="Unassembled WGS sequence"/>
</dbReference>
<protein>
    <submittedName>
        <fullName evidence="1">Uncharacterized protein</fullName>
    </submittedName>
</protein>
<accession>A0A438GTZ8</accession>
<evidence type="ECO:0000313" key="2">
    <source>
        <dbReference type="Proteomes" id="UP000288805"/>
    </source>
</evidence>
<comment type="caution">
    <text evidence="1">The sequence shown here is derived from an EMBL/GenBank/DDBJ whole genome shotgun (WGS) entry which is preliminary data.</text>
</comment>
<organism evidence="1 2">
    <name type="scientific">Vitis vinifera</name>
    <name type="common">Grape</name>
    <dbReference type="NCBI Taxonomy" id="29760"/>
    <lineage>
        <taxon>Eukaryota</taxon>
        <taxon>Viridiplantae</taxon>
        <taxon>Streptophyta</taxon>
        <taxon>Embryophyta</taxon>
        <taxon>Tracheophyta</taxon>
        <taxon>Spermatophyta</taxon>
        <taxon>Magnoliopsida</taxon>
        <taxon>eudicotyledons</taxon>
        <taxon>Gunneridae</taxon>
        <taxon>Pentapetalae</taxon>
        <taxon>rosids</taxon>
        <taxon>Vitales</taxon>
        <taxon>Vitaceae</taxon>
        <taxon>Viteae</taxon>
        <taxon>Vitis</taxon>
    </lineage>
</organism>
<evidence type="ECO:0000313" key="1">
    <source>
        <dbReference type="EMBL" id="RVW75686.1"/>
    </source>
</evidence>
<gene>
    <name evidence="1" type="ORF">CK203_055224</name>
</gene>
<reference evidence="1 2" key="1">
    <citation type="journal article" date="2018" name="PLoS Genet.">
        <title>Population sequencing reveals clonal diversity and ancestral inbreeding in the grapevine cultivar Chardonnay.</title>
        <authorList>
            <person name="Roach M.J."/>
            <person name="Johnson D.L."/>
            <person name="Bohlmann J."/>
            <person name="van Vuuren H.J."/>
            <person name="Jones S.J."/>
            <person name="Pretorius I.S."/>
            <person name="Schmidt S.A."/>
            <person name="Borneman A.R."/>
        </authorList>
    </citation>
    <scope>NUCLEOTIDE SEQUENCE [LARGE SCALE GENOMIC DNA]</scope>
    <source>
        <strain evidence="2">cv. Chardonnay</strain>
        <tissue evidence="1">Leaf</tissue>
    </source>
</reference>